<dbReference type="PANTHER" id="PTHR44757">
    <property type="entry name" value="DIGUANYLATE CYCLASE DGCP"/>
    <property type="match status" value="1"/>
</dbReference>
<accession>A0A0M7A846</accession>
<gene>
    <name evidence="3" type="primary">cph2_14</name>
    <name evidence="3" type="ORF">LAX5112_02762</name>
</gene>
<dbReference type="PANTHER" id="PTHR44757:SF2">
    <property type="entry name" value="BIOFILM ARCHITECTURE MAINTENANCE PROTEIN MBAA"/>
    <property type="match status" value="1"/>
</dbReference>
<dbReference type="SMART" id="SM00267">
    <property type="entry name" value="GGDEF"/>
    <property type="match status" value="1"/>
</dbReference>
<dbReference type="RefSeq" id="WP_208981344.1">
    <property type="nucleotide sequence ID" value="NZ_CXWD01000010.1"/>
</dbReference>
<evidence type="ECO:0000259" key="1">
    <source>
        <dbReference type="PROSITE" id="PS50883"/>
    </source>
</evidence>
<dbReference type="SUPFAM" id="SSF55073">
    <property type="entry name" value="Nucleotide cyclase"/>
    <property type="match status" value="1"/>
</dbReference>
<evidence type="ECO:0000313" key="4">
    <source>
        <dbReference type="Proteomes" id="UP000053235"/>
    </source>
</evidence>
<keyword evidence="4" id="KW-1185">Reference proteome</keyword>
<dbReference type="Gene3D" id="3.30.70.270">
    <property type="match status" value="1"/>
</dbReference>
<protein>
    <submittedName>
        <fullName evidence="3">Bacteriophytochrome cph2</fullName>
    </submittedName>
</protein>
<dbReference type="STRING" id="388408.LAX5112_02762"/>
<dbReference type="InterPro" id="IPR000160">
    <property type="entry name" value="GGDEF_dom"/>
</dbReference>
<dbReference type="InterPro" id="IPR029787">
    <property type="entry name" value="Nucleotide_cyclase"/>
</dbReference>
<evidence type="ECO:0000259" key="2">
    <source>
        <dbReference type="PROSITE" id="PS50887"/>
    </source>
</evidence>
<dbReference type="PROSITE" id="PS50887">
    <property type="entry name" value="GGDEF"/>
    <property type="match status" value="1"/>
</dbReference>
<feature type="domain" description="GGDEF" evidence="2">
    <location>
        <begin position="307"/>
        <end position="444"/>
    </location>
</feature>
<dbReference type="SMART" id="SM00052">
    <property type="entry name" value="EAL"/>
    <property type="match status" value="1"/>
</dbReference>
<dbReference type="Pfam" id="PF00990">
    <property type="entry name" value="GGDEF"/>
    <property type="match status" value="1"/>
</dbReference>
<dbReference type="Proteomes" id="UP000053235">
    <property type="component" value="Unassembled WGS sequence"/>
</dbReference>
<organism evidence="3 4">
    <name type="scientific">Roseibium alexandrii</name>
    <dbReference type="NCBI Taxonomy" id="388408"/>
    <lineage>
        <taxon>Bacteria</taxon>
        <taxon>Pseudomonadati</taxon>
        <taxon>Pseudomonadota</taxon>
        <taxon>Alphaproteobacteria</taxon>
        <taxon>Hyphomicrobiales</taxon>
        <taxon>Stappiaceae</taxon>
        <taxon>Roseibium</taxon>
    </lineage>
</organism>
<dbReference type="CDD" id="cd01949">
    <property type="entry name" value="GGDEF"/>
    <property type="match status" value="1"/>
</dbReference>
<dbReference type="AlphaFoldDB" id="A0A0M7A846"/>
<dbReference type="InterPro" id="IPR043128">
    <property type="entry name" value="Rev_trsase/Diguanyl_cyclase"/>
</dbReference>
<dbReference type="EMBL" id="CXWD01000010">
    <property type="protein sequence ID" value="CTQ71268.1"/>
    <property type="molecule type" value="Genomic_DNA"/>
</dbReference>
<sequence>MQIRQGLMRASHMQATASEKLDETTLYADLLEVMPVPAAYVCLDGRIILQNSRLLDLCRAAADPGPYQYLTDMMSADGWSRVQAALSTSLSGVPIQSNGTLEFRCGTVLCRQLLCTSFVSFANNQPAVLMQFEQDMADEREKPDNLKTVKASLARLEARGSLPNGVALKHFPDEVLIFDAVDTAEGRAARILETIGGSYNTEDLAAQLSECSVDVVQTLYIPQNGPMPGTDADRKMCEIRLVPLPADASGDDAGMMAIIRRNVDCPHEIAENRRLAYQDPLTSLANRRAFTRALDTELQRLSRDESSGLAVFYIDLDEFKKVNDLGGHDAGDDMLQRVASSLALTLGEFGTAARIGGDEFAGMLPAVNKEAAIAVAGEILDAFARIRLEVSDRVFTIGGSVGVAYAADWFAVEGCDGAALLGLADRACLRGKRFGGHSVQVHTVRPQDWPAAGHGVGVMPEPGSFQAGELALYSMPIICLSRNKKCGAEILLRLQGDRSQGLSSKAWISAAERSGFIAQVDSWTLDKVLDAAERSANRTTLTMNVSAESARDAGFRDSLYQRLSVNPLLASRLCLEISERDFLREPADISYFIKFVSDLGCQTAIDDFAGHWPVLSRLTGLRVDWVKLAAGVAQEALDNPAKASLLKALVGAAGELGLKTIAKHVETKAEADFLRMLDIEAAQGFYFGRPEPWPEVA</sequence>
<dbReference type="InterPro" id="IPR035919">
    <property type="entry name" value="EAL_sf"/>
</dbReference>
<feature type="domain" description="EAL" evidence="1">
    <location>
        <begin position="454"/>
        <end position="697"/>
    </location>
</feature>
<proteinExistence type="predicted"/>
<dbReference type="InterPro" id="IPR052155">
    <property type="entry name" value="Biofilm_reg_signaling"/>
</dbReference>
<name>A0A0M7A846_9HYPH</name>
<evidence type="ECO:0000313" key="3">
    <source>
        <dbReference type="EMBL" id="CTQ71268.1"/>
    </source>
</evidence>
<dbReference type="SUPFAM" id="SSF141868">
    <property type="entry name" value="EAL domain-like"/>
    <property type="match status" value="1"/>
</dbReference>
<dbReference type="Gene3D" id="3.20.20.450">
    <property type="entry name" value="EAL domain"/>
    <property type="match status" value="1"/>
</dbReference>
<dbReference type="CDD" id="cd01948">
    <property type="entry name" value="EAL"/>
    <property type="match status" value="1"/>
</dbReference>
<dbReference type="Pfam" id="PF00563">
    <property type="entry name" value="EAL"/>
    <property type="match status" value="1"/>
</dbReference>
<dbReference type="PROSITE" id="PS50883">
    <property type="entry name" value="EAL"/>
    <property type="match status" value="1"/>
</dbReference>
<dbReference type="NCBIfam" id="TIGR00254">
    <property type="entry name" value="GGDEF"/>
    <property type="match status" value="1"/>
</dbReference>
<dbReference type="InterPro" id="IPR001633">
    <property type="entry name" value="EAL_dom"/>
</dbReference>
<reference evidence="4" key="1">
    <citation type="submission" date="2015-07" db="EMBL/GenBank/DDBJ databases">
        <authorList>
            <person name="Rodrigo-Torres Lidia"/>
            <person name="Arahal R.David."/>
        </authorList>
    </citation>
    <scope>NUCLEOTIDE SEQUENCE [LARGE SCALE GENOMIC DNA]</scope>
    <source>
        <strain evidence="4">CECT 5112</strain>
    </source>
</reference>